<feature type="compositionally biased region" description="Basic and acidic residues" evidence="1">
    <location>
        <begin position="1"/>
        <end position="11"/>
    </location>
</feature>
<gene>
    <name evidence="2" type="ORF">FMOSSE_LOCUS5166</name>
</gene>
<feature type="compositionally biased region" description="Basic residues" evidence="1">
    <location>
        <begin position="42"/>
        <end position="54"/>
    </location>
</feature>
<dbReference type="EMBL" id="CAJVPP010000948">
    <property type="protein sequence ID" value="CAG8523768.1"/>
    <property type="molecule type" value="Genomic_DNA"/>
</dbReference>
<organism evidence="2 3">
    <name type="scientific">Funneliformis mosseae</name>
    <name type="common">Endomycorrhizal fungus</name>
    <name type="synonym">Glomus mosseae</name>
    <dbReference type="NCBI Taxonomy" id="27381"/>
    <lineage>
        <taxon>Eukaryota</taxon>
        <taxon>Fungi</taxon>
        <taxon>Fungi incertae sedis</taxon>
        <taxon>Mucoromycota</taxon>
        <taxon>Glomeromycotina</taxon>
        <taxon>Glomeromycetes</taxon>
        <taxon>Glomerales</taxon>
        <taxon>Glomeraceae</taxon>
        <taxon>Funneliformis</taxon>
    </lineage>
</organism>
<accession>A0A9N9ACK6</accession>
<feature type="region of interest" description="Disordered" evidence="1">
    <location>
        <begin position="42"/>
        <end position="62"/>
    </location>
</feature>
<sequence>MNPQNFDDKPVITKSKRGRKALSVSEGHIDTTGRTHIMTVRRSNHPTPKKKAPKAPKSINQNNNYCRRCEQNDEYIDALNDRIGKLETLVNKSQKIDKPLSNIGAENLDNSFNPINNELFERLQTQLETTLTPNIDNFNDRIGKLESFRNTTIPYIGTEDPFKMQSQIQQTIFVPVFETPRSLFYTGTEDRFKLQSPIQLQNILSPPIGVINDQIGNLENSLNYIRTENPFEMQSQIQNLMEPPATISTPYFGITNEPIGHLESLLNKPKLPQPHIGTEKPFEMQNQLHSQMASPSTTLTPSYEPVDFANWNPFYQ</sequence>
<dbReference type="Proteomes" id="UP000789375">
    <property type="component" value="Unassembled WGS sequence"/>
</dbReference>
<proteinExistence type="predicted"/>
<evidence type="ECO:0000313" key="3">
    <source>
        <dbReference type="Proteomes" id="UP000789375"/>
    </source>
</evidence>
<dbReference type="AlphaFoldDB" id="A0A9N9ACK6"/>
<name>A0A9N9ACK6_FUNMO</name>
<keyword evidence="3" id="KW-1185">Reference proteome</keyword>
<evidence type="ECO:0000256" key="1">
    <source>
        <dbReference type="SAM" id="MobiDB-lite"/>
    </source>
</evidence>
<feature type="region of interest" description="Disordered" evidence="1">
    <location>
        <begin position="1"/>
        <end position="20"/>
    </location>
</feature>
<reference evidence="2" key="1">
    <citation type="submission" date="2021-06" db="EMBL/GenBank/DDBJ databases">
        <authorList>
            <person name="Kallberg Y."/>
            <person name="Tangrot J."/>
            <person name="Rosling A."/>
        </authorList>
    </citation>
    <scope>NUCLEOTIDE SEQUENCE</scope>
    <source>
        <strain evidence="2">87-6 pot B 2015</strain>
    </source>
</reference>
<protein>
    <submittedName>
        <fullName evidence="2">10272_t:CDS:1</fullName>
    </submittedName>
</protein>
<comment type="caution">
    <text evidence="2">The sequence shown here is derived from an EMBL/GenBank/DDBJ whole genome shotgun (WGS) entry which is preliminary data.</text>
</comment>
<evidence type="ECO:0000313" key="2">
    <source>
        <dbReference type="EMBL" id="CAG8523768.1"/>
    </source>
</evidence>